<protein>
    <submittedName>
        <fullName evidence="1">Uncharacterized protein</fullName>
    </submittedName>
</protein>
<proteinExistence type="predicted"/>
<dbReference type="EMBL" id="LAZR01000955">
    <property type="protein sequence ID" value="KKN53829.1"/>
    <property type="molecule type" value="Genomic_DNA"/>
</dbReference>
<comment type="caution">
    <text evidence="1">The sequence shown here is derived from an EMBL/GenBank/DDBJ whole genome shotgun (WGS) entry which is preliminary data.</text>
</comment>
<dbReference type="AlphaFoldDB" id="A0A0F9RG83"/>
<reference evidence="1" key="1">
    <citation type="journal article" date="2015" name="Nature">
        <title>Complex archaea that bridge the gap between prokaryotes and eukaryotes.</title>
        <authorList>
            <person name="Spang A."/>
            <person name="Saw J.H."/>
            <person name="Jorgensen S.L."/>
            <person name="Zaremba-Niedzwiedzka K."/>
            <person name="Martijn J."/>
            <person name="Lind A.E."/>
            <person name="van Eijk R."/>
            <person name="Schleper C."/>
            <person name="Guy L."/>
            <person name="Ettema T.J."/>
        </authorList>
    </citation>
    <scope>NUCLEOTIDE SEQUENCE</scope>
</reference>
<sequence>MPVPYTSFNIGIKASTTLTQGEYAKVTNLTRGGTIRGQANSNGEVVLNPASSKLAWQNGDKLSIEISGVTLGSASVTITRGGTRKTVTVTTIAGPTVSI</sequence>
<organism evidence="1">
    <name type="scientific">marine sediment metagenome</name>
    <dbReference type="NCBI Taxonomy" id="412755"/>
    <lineage>
        <taxon>unclassified sequences</taxon>
        <taxon>metagenomes</taxon>
        <taxon>ecological metagenomes</taxon>
    </lineage>
</organism>
<accession>A0A0F9RG83</accession>
<name>A0A0F9RG83_9ZZZZ</name>
<gene>
    <name evidence="1" type="ORF">LCGC14_0598550</name>
</gene>
<evidence type="ECO:0000313" key="1">
    <source>
        <dbReference type="EMBL" id="KKN53829.1"/>
    </source>
</evidence>